<dbReference type="EMBL" id="BONQ01000154">
    <property type="protein sequence ID" value="GIG51415.1"/>
    <property type="molecule type" value="Genomic_DNA"/>
</dbReference>
<comment type="caution">
    <text evidence="2">The sequence shown here is derived from an EMBL/GenBank/DDBJ whole genome shotgun (WGS) entry which is preliminary data.</text>
</comment>
<dbReference type="InterPro" id="IPR058502">
    <property type="entry name" value="PLL-like_beta-prop"/>
</dbReference>
<evidence type="ECO:0000313" key="2">
    <source>
        <dbReference type="EMBL" id="GIG51415.1"/>
    </source>
</evidence>
<sequence length="482" mass="51952">MTIPRSIRRIAMRRALNAALSISLAGGLGSAAVLLTTPAAANASAINGTIARSETLSRSQYWVDQHVTYTQTGTWANDGYGKTYRRDCSGLVSMAWHLSNSYVTGDFQHAHDSTHPWTGVPGGLDGFQPGDAMVKSGHIELFVKWVNTANHGQGAYVYSFNSDGETVQNPYANSSFGNLGKNSWSDLQNYSPIRYDRITADATTTDIGLGTSIYSDGYLQVFATDARGVLRHLYMTNDGIWHETPPIATGVTGAPATTMYSDGNLQVFVKGTNGDLRHFYMTGDAVWHETPPIATGISSAPTATTYSDGNLQVFATGTSGQLRHFWMKPDATWIETPAIATGISGAPATTMYSDGNLQLFATGTSGQLRHFYMTNDAVWHETPTIATGLTSSPATTTYSDGKLQVFANGASGQLRHFWMKPDATWVETPAIATGATAAPATVTYTDGFLQVFTTDSTGRLRHLYMSSDAVWHETPALIDDLD</sequence>
<reference evidence="2" key="1">
    <citation type="submission" date="2021-01" db="EMBL/GenBank/DDBJ databases">
        <title>Whole genome shotgun sequence of Dactylosporangium siamense NBRC 106093.</title>
        <authorList>
            <person name="Komaki H."/>
            <person name="Tamura T."/>
        </authorList>
    </citation>
    <scope>NUCLEOTIDE SEQUENCE</scope>
    <source>
        <strain evidence="2">NBRC 106093</strain>
    </source>
</reference>
<keyword evidence="3" id="KW-1185">Reference proteome</keyword>
<organism evidence="2 3">
    <name type="scientific">Dactylosporangium siamense</name>
    <dbReference type="NCBI Taxonomy" id="685454"/>
    <lineage>
        <taxon>Bacteria</taxon>
        <taxon>Bacillati</taxon>
        <taxon>Actinomycetota</taxon>
        <taxon>Actinomycetes</taxon>
        <taxon>Micromonosporales</taxon>
        <taxon>Micromonosporaceae</taxon>
        <taxon>Dactylosporangium</taxon>
    </lineage>
</organism>
<dbReference type="AlphaFoldDB" id="A0A919UHA2"/>
<gene>
    <name evidence="2" type="ORF">Dsi01nite_094560</name>
</gene>
<proteinExistence type="predicted"/>
<accession>A0A919UHA2</accession>
<evidence type="ECO:0000259" key="1">
    <source>
        <dbReference type="PROSITE" id="PS50927"/>
    </source>
</evidence>
<dbReference type="SUPFAM" id="SSF89372">
    <property type="entry name" value="Fucose-specific lectin"/>
    <property type="match status" value="1"/>
</dbReference>
<dbReference type="Pfam" id="PF26607">
    <property type="entry name" value="DUF8189"/>
    <property type="match status" value="1"/>
</dbReference>
<dbReference type="Gene3D" id="2.120.10.70">
    <property type="entry name" value="Fucose-specific lectin"/>
    <property type="match status" value="2"/>
</dbReference>
<dbReference type="RefSeq" id="WP_203853018.1">
    <property type="nucleotide sequence ID" value="NZ_BAAAVW010000032.1"/>
</dbReference>
<name>A0A919UHA2_9ACTN</name>
<dbReference type="InterPro" id="IPR001480">
    <property type="entry name" value="Bulb-type_lectin_dom"/>
</dbReference>
<dbReference type="PROSITE" id="PS50927">
    <property type="entry name" value="BULB_LECTIN"/>
    <property type="match status" value="1"/>
</dbReference>
<protein>
    <recommendedName>
        <fullName evidence="1">Bulb-type lectin domain-containing protein</fullName>
    </recommendedName>
</protein>
<evidence type="ECO:0000313" key="3">
    <source>
        <dbReference type="Proteomes" id="UP000660611"/>
    </source>
</evidence>
<dbReference type="Proteomes" id="UP000660611">
    <property type="component" value="Unassembled WGS sequence"/>
</dbReference>
<feature type="domain" description="Bulb-type lectin" evidence="1">
    <location>
        <begin position="244"/>
        <end position="372"/>
    </location>
</feature>